<evidence type="ECO:0000313" key="10">
    <source>
        <dbReference type="Proteomes" id="UP001221189"/>
    </source>
</evidence>
<keyword evidence="7" id="KW-0998">Cell outer membrane</keyword>
<evidence type="ECO:0000256" key="1">
    <source>
        <dbReference type="ARBA" id="ARBA00004442"/>
    </source>
</evidence>
<evidence type="ECO:0000256" key="5">
    <source>
        <dbReference type="ARBA" id="ARBA00022692"/>
    </source>
</evidence>
<keyword evidence="3" id="KW-0813">Transport</keyword>
<dbReference type="Proteomes" id="UP001221189">
    <property type="component" value="Unassembled WGS sequence"/>
</dbReference>
<dbReference type="Gene3D" id="1.20.1600.10">
    <property type="entry name" value="Outer membrane efflux proteins (OEP)"/>
    <property type="match status" value="1"/>
</dbReference>
<dbReference type="PANTHER" id="PTHR30026:SF5">
    <property type="entry name" value="ABC-TYPE EFFLUX SYSTEM SECRETIN COMPONENT"/>
    <property type="match status" value="1"/>
</dbReference>
<comment type="subcellular location">
    <subcellularLocation>
        <location evidence="1">Cell outer membrane</location>
    </subcellularLocation>
</comment>
<organism evidence="9 10">
    <name type="scientific">Roseateles albus</name>
    <dbReference type="NCBI Taxonomy" id="2987525"/>
    <lineage>
        <taxon>Bacteria</taxon>
        <taxon>Pseudomonadati</taxon>
        <taxon>Pseudomonadota</taxon>
        <taxon>Betaproteobacteria</taxon>
        <taxon>Burkholderiales</taxon>
        <taxon>Sphaerotilaceae</taxon>
        <taxon>Roseateles</taxon>
    </lineage>
</organism>
<comment type="similarity">
    <text evidence="2">Belongs to the outer membrane factor (OMF) (TC 1.B.17) family.</text>
</comment>
<keyword evidence="10" id="KW-1185">Reference proteome</keyword>
<evidence type="ECO:0000313" key="9">
    <source>
        <dbReference type="EMBL" id="MDC8771440.1"/>
    </source>
</evidence>
<gene>
    <name evidence="9" type="ORF">PRZ03_07630</name>
</gene>
<name>A0ABT5KBX8_9BURK</name>
<dbReference type="Pfam" id="PF02321">
    <property type="entry name" value="OEP"/>
    <property type="match status" value="1"/>
</dbReference>
<dbReference type="InterPro" id="IPR003423">
    <property type="entry name" value="OMP_efflux"/>
</dbReference>
<evidence type="ECO:0000256" key="3">
    <source>
        <dbReference type="ARBA" id="ARBA00022448"/>
    </source>
</evidence>
<dbReference type="EMBL" id="JAQQXT010000004">
    <property type="protein sequence ID" value="MDC8771440.1"/>
    <property type="molecule type" value="Genomic_DNA"/>
</dbReference>
<reference evidence="9 10" key="1">
    <citation type="submission" date="2022-10" db="EMBL/GenBank/DDBJ databases">
        <title>Paucibacter sp. hw1 Genome sequencing.</title>
        <authorList>
            <person name="Park S."/>
        </authorList>
    </citation>
    <scope>NUCLEOTIDE SEQUENCE [LARGE SCALE GENOMIC DNA]</scope>
    <source>
        <strain evidence="10">hw1</strain>
    </source>
</reference>
<keyword evidence="5" id="KW-0812">Transmembrane</keyword>
<dbReference type="SUPFAM" id="SSF56954">
    <property type="entry name" value="Outer membrane efflux proteins (OEP)"/>
    <property type="match status" value="1"/>
</dbReference>
<dbReference type="PANTHER" id="PTHR30026">
    <property type="entry name" value="OUTER MEMBRANE PROTEIN TOLC"/>
    <property type="match status" value="1"/>
</dbReference>
<evidence type="ECO:0000256" key="6">
    <source>
        <dbReference type="ARBA" id="ARBA00023136"/>
    </source>
</evidence>
<proteinExistence type="inferred from homology"/>
<evidence type="ECO:0000256" key="4">
    <source>
        <dbReference type="ARBA" id="ARBA00022452"/>
    </source>
</evidence>
<evidence type="ECO:0000256" key="2">
    <source>
        <dbReference type="ARBA" id="ARBA00007613"/>
    </source>
</evidence>
<sequence length="458" mass="48803">MKTVSILSLCLLWASGVSAEALSWHEATQLLRQNSDQMAGARAAVDSAQARSEGIARAGGPIVSVYGAAYSYKASVDLNLDPLNHGLGNVISLLPPGLASQLPPLPPLPHNATLSHSNTNQAALVNAVWPIYLGGATDALRGVAAGQTAEAQAELSHTEEEALALLAQRYFQTQMARRAASLREAAAAGVSEHDAAAEKMLQAGVASKLERLQARAALQDAQHQARKARSDAELVAAALARTVKIDGVPTPSTPLSVSSQPLPPLQDFINTAMTLHPGLAKVAAKRTQAEQLKAGSKALERPQVFAFGQRSLTHNGDWLAGVGIRVNLWDSLDHDALDRSHLKQIAQVDAADAQARSDIALLVERQWRSAEQARSQYLSLAAQDELGQEILHLRRVGLKQGSSTTLDLIDAELNLAKLRTERAQVAYEHVMALVGLLQASGQLESLGDYLARADVRVE</sequence>
<feature type="signal peptide" evidence="8">
    <location>
        <begin position="1"/>
        <end position="19"/>
    </location>
</feature>
<dbReference type="RefSeq" id="WP_273599738.1">
    <property type="nucleotide sequence ID" value="NZ_JAQQXT010000004.1"/>
</dbReference>
<keyword evidence="8" id="KW-0732">Signal</keyword>
<protein>
    <submittedName>
        <fullName evidence="9">TolC family protein</fullName>
    </submittedName>
</protein>
<dbReference type="InterPro" id="IPR051906">
    <property type="entry name" value="TolC-like"/>
</dbReference>
<feature type="chain" id="PRO_5047098367" evidence="8">
    <location>
        <begin position="20"/>
        <end position="458"/>
    </location>
</feature>
<comment type="caution">
    <text evidence="9">The sequence shown here is derived from an EMBL/GenBank/DDBJ whole genome shotgun (WGS) entry which is preliminary data.</text>
</comment>
<evidence type="ECO:0000256" key="7">
    <source>
        <dbReference type="ARBA" id="ARBA00023237"/>
    </source>
</evidence>
<keyword evidence="6" id="KW-0472">Membrane</keyword>
<accession>A0ABT5KBX8</accession>
<keyword evidence="4" id="KW-1134">Transmembrane beta strand</keyword>
<evidence type="ECO:0000256" key="8">
    <source>
        <dbReference type="SAM" id="SignalP"/>
    </source>
</evidence>